<reference evidence="4" key="1">
    <citation type="journal article" date="2012" name="Stand. Genomic Sci.">
        <title>Genome sequence of strain HIMB624, a cultured representative from the OM43 clade of marine Betaproteobacteria.</title>
        <authorList>
            <person name="Huggett M.J."/>
            <person name="Hayakawa D.H."/>
            <person name="Rappe M.S."/>
        </authorList>
    </citation>
    <scope>NUCLEOTIDE SEQUENCE [LARGE SCALE GENOMIC DNA]</scope>
    <source>
        <strain evidence="4">KB13</strain>
    </source>
</reference>
<dbReference type="EMBL" id="DS995299">
    <property type="protein sequence ID" value="EDZ64905.1"/>
    <property type="molecule type" value="Genomic_DNA"/>
</dbReference>
<evidence type="ECO:0000259" key="2">
    <source>
        <dbReference type="Pfam" id="PF13116"/>
    </source>
</evidence>
<protein>
    <recommendedName>
        <fullName evidence="2">YhdP central domain-containing protein</fullName>
    </recommendedName>
</protein>
<name>B6BUB3_9PROT</name>
<dbReference type="InterPro" id="IPR025263">
    <property type="entry name" value="YhdP_central"/>
</dbReference>
<keyword evidence="1" id="KW-0472">Membrane</keyword>
<dbReference type="Pfam" id="PF13116">
    <property type="entry name" value="YhdP"/>
    <property type="match status" value="1"/>
</dbReference>
<keyword evidence="4" id="KW-1185">Reference proteome</keyword>
<keyword evidence="1" id="KW-0812">Transmembrane</keyword>
<accession>B6BUB3</accession>
<evidence type="ECO:0000313" key="3">
    <source>
        <dbReference type="EMBL" id="EDZ64905.1"/>
    </source>
</evidence>
<dbReference type="Proteomes" id="UP000004188">
    <property type="component" value="Unassembled WGS sequence"/>
</dbReference>
<gene>
    <name evidence="3" type="ORF">KB13_1037</name>
</gene>
<dbReference type="PANTHER" id="PTHR38690:SF1">
    <property type="entry name" value="PROTEASE"/>
    <property type="match status" value="1"/>
</dbReference>
<evidence type="ECO:0000256" key="1">
    <source>
        <dbReference type="SAM" id="Phobius"/>
    </source>
</evidence>
<keyword evidence="1" id="KW-1133">Transmembrane helix</keyword>
<dbReference type="STRING" id="314607.KB13_1037"/>
<dbReference type="PANTHER" id="PTHR38690">
    <property type="entry name" value="PROTEASE-RELATED"/>
    <property type="match status" value="1"/>
</dbReference>
<feature type="domain" description="YhdP central" evidence="2">
    <location>
        <begin position="17"/>
        <end position="1241"/>
    </location>
</feature>
<proteinExistence type="predicted"/>
<organism evidence="3 4">
    <name type="scientific">beta proteobacterium KB13</name>
    <dbReference type="NCBI Taxonomy" id="314607"/>
    <lineage>
        <taxon>Bacteria</taxon>
        <taxon>Pseudomonadati</taxon>
        <taxon>Pseudomonadota</taxon>
        <taxon>Betaproteobacteria</taxon>
        <taxon>Nitrosomonadales</taxon>
        <taxon>OM43 clade</taxon>
    </lineage>
</organism>
<evidence type="ECO:0000313" key="4">
    <source>
        <dbReference type="Proteomes" id="UP000004188"/>
    </source>
</evidence>
<dbReference type="HOGENOM" id="CLU_003522_0_0_4"/>
<feature type="transmembrane region" description="Helical" evidence="1">
    <location>
        <begin position="16"/>
        <end position="39"/>
    </location>
</feature>
<dbReference type="eggNOG" id="COG3164">
    <property type="taxonomic scope" value="Bacteria"/>
</dbReference>
<sequence>MLKKFNAVLKSKKIKYFYYGIISLILTTALIVFLAYQFYLIPNVESYKQKIENFIENETGGEAEIKTLNVLWNITNPKFQIRNFSITDKDNNKTIKLNAIDFEISWLSLIKFEPVLNQIIVGDIDILVERTLDNKLKVAGIEIIESSNSNLSDWLLNQSEIRIINGKVTWRDHARDAEDLIISAINFTYTSPAYLSYLDRHKFNLNALLSQGTKEKIYLNGFFDLDKISRLEEVNAKINLNISQAFLTSFKPWVDYPFDLKQGFGDLKLNMTLEKERIGEIKTLFYLENFVGNFNKDQNQHIRINELSGNAIFENHDQRKKIAATNLNLKTDRLNVKNSGFEIISKNDKAESFKLKLNQLKLNAIEPLIDQFPFFEDLKADIRGFKPIGEVSNLQISWIQEKEMILKGMLDGVGILPYKNLPGFKNLSAKVDIKNDKGLIYLKSNNVALEFDEYLRAALNFDKLDGIIRLDNKKLKLSDLIITNQDLSSSISVDVTYKDDRSWNTHVAINLTVPDITKLKKYYPRLTDPDLLNWLDTSLLKGSLVDSKININSYGKNISDSPIHNIQFSGILNDSLIEFATDYPEIENANINIDLQNNKLRLSSNDGVIANQNISSLEVFYDLLDQESKITANWKTNGDIGSLVSAINNSPLYEDTEDFTNQLIAKGTGALDLKVIYPTENPENIDFRAKYNFIDASIENPRIGLPEVNNFNASLDIKPDFYEIKDGNGQIFGMPVNFNLSNVNEVTKIDATGEIDKSFFVKNLGISWSDKVEGSAVWFIKSNITESDSSLSIKSDLKGLAINGPEPFFKKKDDVRMFSIVKKPSKEKTTSLILQLENDIKGKIRFEDNQWSGQINIFSNEQFEKRNGVSIFANLKDIDANDFMSLFQFKNEGQKSFKVGKSKINFEKLTVDGFNFNRLETTIFPSNTGVKLSLYSNEIKGNLLWDLNDNLVTGRFNKLIIVSENQLGKLNSDNNFPTSGKPISLDIKIDDVVYDEKSLGKFEINASNATDQIWKIDSLAITNPHHVLLADGEWAASDNSSVTKINFKWKVDDLEKAMDQVGYPNLVKKGNARFNGIANWEGSPFSFSSDQVSGNFSMDIDKGEILEAKPGIGRLFGLLTLQNLPKRLSLDFSDLFSKGFIFDSINAGVRVNSGILSSNNFKMVGPAAEVLMDGEVDIIEETQNLHVTVKPFVSDSLSLAALAGGPLAGAAAFIAQKVLKDPLNKVLTDEYQIIGTWDEPIEVDKPKSEELSELVDEEVIKPSESILEKLNIFKNEDE</sequence>
<dbReference type="AlphaFoldDB" id="B6BUB3"/>
<dbReference type="InterPro" id="IPR011836">
    <property type="entry name" value="YhdP"/>
</dbReference>